<keyword evidence="2" id="KW-1185">Reference proteome</keyword>
<accession>A0ABN7WFJ8</accession>
<protein>
    <submittedName>
        <fullName evidence="1">10734_t:CDS:1</fullName>
    </submittedName>
</protein>
<sequence>NKQKLASMNIIWLKIFTLNILKNGSSKTIASGIKVPELDPYKISNKKQRRQLKKNHILKDLIKELSTESETLQDP</sequence>
<proteinExistence type="predicted"/>
<dbReference type="EMBL" id="CAJVQB010042355">
    <property type="protein sequence ID" value="CAG8830334.1"/>
    <property type="molecule type" value="Genomic_DNA"/>
</dbReference>
<name>A0ABN7WFJ8_GIGMA</name>
<feature type="non-terminal residue" evidence="1">
    <location>
        <position position="1"/>
    </location>
</feature>
<dbReference type="Proteomes" id="UP000789901">
    <property type="component" value="Unassembled WGS sequence"/>
</dbReference>
<comment type="caution">
    <text evidence="1">The sequence shown here is derived from an EMBL/GenBank/DDBJ whole genome shotgun (WGS) entry which is preliminary data.</text>
</comment>
<gene>
    <name evidence="1" type="ORF">GMARGA_LOCUS30280</name>
</gene>
<evidence type="ECO:0000313" key="1">
    <source>
        <dbReference type="EMBL" id="CAG8830334.1"/>
    </source>
</evidence>
<feature type="non-terminal residue" evidence="1">
    <location>
        <position position="75"/>
    </location>
</feature>
<evidence type="ECO:0000313" key="2">
    <source>
        <dbReference type="Proteomes" id="UP000789901"/>
    </source>
</evidence>
<reference evidence="1 2" key="1">
    <citation type="submission" date="2021-06" db="EMBL/GenBank/DDBJ databases">
        <authorList>
            <person name="Kallberg Y."/>
            <person name="Tangrot J."/>
            <person name="Rosling A."/>
        </authorList>
    </citation>
    <scope>NUCLEOTIDE SEQUENCE [LARGE SCALE GENOMIC DNA]</scope>
    <source>
        <strain evidence="1 2">120-4 pot B 10/14</strain>
    </source>
</reference>
<organism evidence="1 2">
    <name type="scientific">Gigaspora margarita</name>
    <dbReference type="NCBI Taxonomy" id="4874"/>
    <lineage>
        <taxon>Eukaryota</taxon>
        <taxon>Fungi</taxon>
        <taxon>Fungi incertae sedis</taxon>
        <taxon>Mucoromycota</taxon>
        <taxon>Glomeromycotina</taxon>
        <taxon>Glomeromycetes</taxon>
        <taxon>Diversisporales</taxon>
        <taxon>Gigasporaceae</taxon>
        <taxon>Gigaspora</taxon>
    </lineage>
</organism>